<dbReference type="InterPro" id="IPR036942">
    <property type="entry name" value="Beta-barrel_TonB_sf"/>
</dbReference>
<dbReference type="InterPro" id="IPR039426">
    <property type="entry name" value="TonB-dep_rcpt-like"/>
</dbReference>
<dbReference type="AlphaFoldDB" id="A0A1M5EHS7"/>
<dbReference type="Proteomes" id="UP000184048">
    <property type="component" value="Unassembled WGS sequence"/>
</dbReference>
<protein>
    <submittedName>
        <fullName evidence="13">Iron complex outermembrane recepter protein</fullName>
    </submittedName>
</protein>
<dbReference type="InterPro" id="IPR037066">
    <property type="entry name" value="Plug_dom_sf"/>
</dbReference>
<dbReference type="Pfam" id="PF07715">
    <property type="entry name" value="Plug"/>
    <property type="match status" value="1"/>
</dbReference>
<dbReference type="InterPro" id="IPR008969">
    <property type="entry name" value="CarboxyPept-like_regulatory"/>
</dbReference>
<dbReference type="EMBL" id="FQUU01000018">
    <property type="protein sequence ID" value="SHF78710.1"/>
    <property type="molecule type" value="Genomic_DNA"/>
</dbReference>
<evidence type="ECO:0000259" key="11">
    <source>
        <dbReference type="Pfam" id="PF00593"/>
    </source>
</evidence>
<comment type="similarity">
    <text evidence="8 9">Belongs to the TonB-dependent receptor family.</text>
</comment>
<keyword evidence="2 8" id="KW-0813">Transport</keyword>
<dbReference type="InterPro" id="IPR000531">
    <property type="entry name" value="Beta-barrel_TonB"/>
</dbReference>
<keyword evidence="6 8" id="KW-0472">Membrane</keyword>
<dbReference type="InterPro" id="IPR023997">
    <property type="entry name" value="TonB-dep_OMP_SusC/RagA_CS"/>
</dbReference>
<feature type="signal peptide" evidence="10">
    <location>
        <begin position="1"/>
        <end position="24"/>
    </location>
</feature>
<dbReference type="OrthoDB" id="9768177at2"/>
<feature type="chain" id="PRO_5012138171" evidence="10">
    <location>
        <begin position="25"/>
        <end position="1001"/>
    </location>
</feature>
<dbReference type="Gene3D" id="2.170.130.10">
    <property type="entry name" value="TonB-dependent receptor, plug domain"/>
    <property type="match status" value="1"/>
</dbReference>
<dbReference type="Gene3D" id="2.60.40.1120">
    <property type="entry name" value="Carboxypeptidase-like, regulatory domain"/>
    <property type="match status" value="1"/>
</dbReference>
<dbReference type="Gene3D" id="2.40.170.20">
    <property type="entry name" value="TonB-dependent receptor, beta-barrel domain"/>
    <property type="match status" value="1"/>
</dbReference>
<evidence type="ECO:0000256" key="10">
    <source>
        <dbReference type="SAM" id="SignalP"/>
    </source>
</evidence>
<keyword evidence="4 8" id="KW-0812">Transmembrane</keyword>
<keyword evidence="10" id="KW-0732">Signal</keyword>
<evidence type="ECO:0000256" key="6">
    <source>
        <dbReference type="ARBA" id="ARBA00023136"/>
    </source>
</evidence>
<organism evidence="13 14">
    <name type="scientific">Flavisolibacter ginsengisoli DSM 18119</name>
    <dbReference type="NCBI Taxonomy" id="1121884"/>
    <lineage>
        <taxon>Bacteria</taxon>
        <taxon>Pseudomonadati</taxon>
        <taxon>Bacteroidota</taxon>
        <taxon>Chitinophagia</taxon>
        <taxon>Chitinophagales</taxon>
        <taxon>Chitinophagaceae</taxon>
        <taxon>Flavisolibacter</taxon>
    </lineage>
</organism>
<dbReference type="InterPro" id="IPR023996">
    <property type="entry name" value="TonB-dep_OMP_SusC/RagA"/>
</dbReference>
<dbReference type="InterPro" id="IPR012910">
    <property type="entry name" value="Plug_dom"/>
</dbReference>
<accession>A0A1M5EHS7</accession>
<dbReference type="SUPFAM" id="SSF49464">
    <property type="entry name" value="Carboxypeptidase regulatory domain-like"/>
    <property type="match status" value="1"/>
</dbReference>
<dbReference type="NCBIfam" id="TIGR04056">
    <property type="entry name" value="OMP_RagA_SusC"/>
    <property type="match status" value="1"/>
</dbReference>
<evidence type="ECO:0000256" key="8">
    <source>
        <dbReference type="PROSITE-ProRule" id="PRU01360"/>
    </source>
</evidence>
<evidence type="ECO:0000313" key="14">
    <source>
        <dbReference type="Proteomes" id="UP000184048"/>
    </source>
</evidence>
<evidence type="ECO:0000256" key="4">
    <source>
        <dbReference type="ARBA" id="ARBA00022692"/>
    </source>
</evidence>
<keyword evidence="3 8" id="KW-1134">Transmembrane beta strand</keyword>
<dbReference type="NCBIfam" id="TIGR04057">
    <property type="entry name" value="SusC_RagA_signa"/>
    <property type="match status" value="1"/>
</dbReference>
<dbReference type="GO" id="GO:0009279">
    <property type="term" value="C:cell outer membrane"/>
    <property type="evidence" value="ECO:0007669"/>
    <property type="project" value="UniProtKB-SubCell"/>
</dbReference>
<keyword evidence="5 9" id="KW-0798">TonB box</keyword>
<comment type="subcellular location">
    <subcellularLocation>
        <location evidence="1 8">Cell outer membrane</location>
        <topology evidence="1 8">Multi-pass membrane protein</topology>
    </subcellularLocation>
</comment>
<dbReference type="STRING" id="1121884.SAMN02745131_03531"/>
<dbReference type="Pfam" id="PF00593">
    <property type="entry name" value="TonB_dep_Rec_b-barrel"/>
    <property type="match status" value="1"/>
</dbReference>
<keyword evidence="7 8" id="KW-0998">Cell outer membrane</keyword>
<feature type="domain" description="TonB-dependent receptor plug" evidence="12">
    <location>
        <begin position="118"/>
        <end position="232"/>
    </location>
</feature>
<evidence type="ECO:0000313" key="13">
    <source>
        <dbReference type="EMBL" id="SHF78710.1"/>
    </source>
</evidence>
<evidence type="ECO:0000256" key="7">
    <source>
        <dbReference type="ARBA" id="ARBA00023237"/>
    </source>
</evidence>
<name>A0A1M5EHS7_9BACT</name>
<feature type="domain" description="TonB-dependent receptor-like beta-barrel" evidence="11">
    <location>
        <begin position="392"/>
        <end position="963"/>
    </location>
</feature>
<evidence type="ECO:0000256" key="9">
    <source>
        <dbReference type="RuleBase" id="RU003357"/>
    </source>
</evidence>
<evidence type="ECO:0000256" key="1">
    <source>
        <dbReference type="ARBA" id="ARBA00004571"/>
    </source>
</evidence>
<keyword evidence="14" id="KW-1185">Reference proteome</keyword>
<evidence type="ECO:0000256" key="2">
    <source>
        <dbReference type="ARBA" id="ARBA00022448"/>
    </source>
</evidence>
<reference evidence="13 14" key="1">
    <citation type="submission" date="2016-11" db="EMBL/GenBank/DDBJ databases">
        <authorList>
            <person name="Jaros S."/>
            <person name="Januszkiewicz K."/>
            <person name="Wedrychowicz H."/>
        </authorList>
    </citation>
    <scope>NUCLEOTIDE SEQUENCE [LARGE SCALE GENOMIC DNA]</scope>
    <source>
        <strain evidence="13 14">DSM 18119</strain>
    </source>
</reference>
<dbReference type="SUPFAM" id="SSF56935">
    <property type="entry name" value="Porins"/>
    <property type="match status" value="1"/>
</dbReference>
<dbReference type="Pfam" id="PF13715">
    <property type="entry name" value="CarbopepD_reg_2"/>
    <property type="match status" value="1"/>
</dbReference>
<evidence type="ECO:0000256" key="3">
    <source>
        <dbReference type="ARBA" id="ARBA00022452"/>
    </source>
</evidence>
<proteinExistence type="inferred from homology"/>
<dbReference type="PROSITE" id="PS52016">
    <property type="entry name" value="TONB_DEPENDENT_REC_3"/>
    <property type="match status" value="1"/>
</dbReference>
<evidence type="ECO:0000259" key="12">
    <source>
        <dbReference type="Pfam" id="PF07715"/>
    </source>
</evidence>
<sequence>MNMRKLLHCIGLPLFLFFSLIVSAQERVISGKVSDVTGKGVSGVSVTVKGRTIGTVTAEDGGYTLNVPSSATTLVFTSVGYSAQEVPINSNSINITLQSGMGNLNEVVVIAYGSRRKGDLTGSVSSVSAKDFQKGFIPSPEQLLQGKVAGLQVTSGGGSAGGGSKIRIRGGASLNSSNDPLIVIDGVPVESNGISGTGNLLSTINPNDIESVSVLKDASATALYGSRASNGVLMITTKKGAKGKVRFNFNSQVSMSEVSKKVKVMTGDQVREIITADAAETGLQTWKNIMGTANTDWQDVIYQKALGVDNNISASGSLGVVPFRLSLGYLNQEGVLLKNTFDRLSSSLNLSPKFLDDHLAVNLNLKASTIKNNFSDQGAIGAAVNFDPTQPVYANNKFGGYYEWLQSDNNPVQLATRNPLSLINMRDNRSRVNRVIGNVQFDYKLHFLPDLHLLLNLGMDYSKGSGNDNIDSLSATNYKTGGRRSYYQQGKKNTLADVQLFYSKELKDINTKFDILVGHSYQEFLTDVYNYAAFSYRALSDPSKPALKDTIANSQPTFATDDPKYRLESYLGRVNFTIADKYLLTASLRRDASSKFSPETRVGYFPALAAAWKLKEQFFPNAGALSEFKLRLGWGVTGQQDGIPYYSYLTRYTRSNSSAQYQFGDQFYTYLRPEGYDPTIKWETTTTTNVGFDFGFLKNRISGSVDYYFKKTKDLLSDVPVAPGANFVNRITTNVGNLENKGVEVVLNATPVRNSDVNWDLSFNIAYNTSKITNLLRYQDSNFKGIDVGGIGIATGNFLGKNIVGYAPNSFFVYKQIYGKDGRPIEGLYEDINRDGKVDADDRYLYKKPAADFILGFSTQVSYKKFSAGVAAHGMIGNYLYNQYNAGSGIRSTITNPLGYIGNASVVYFETGFHNNSANQFLSDYFIENASFLRIDNINLGYNVGKVFNNQANLRIQGSIQNVGLFTDYKGLDPEESSDYGINGNIYPRPRVYSLGVNLDF</sequence>
<gene>
    <name evidence="13" type="ORF">SAMN02745131_03531</name>
</gene>
<evidence type="ECO:0000256" key="5">
    <source>
        <dbReference type="ARBA" id="ARBA00023077"/>
    </source>
</evidence>